<keyword evidence="1" id="KW-1277">Toxin-antitoxin system</keyword>
<dbReference type="InterPro" id="IPR022789">
    <property type="entry name" value="ParD"/>
</dbReference>
<dbReference type="AlphaFoldDB" id="A0A840Y2M3"/>
<keyword evidence="4" id="KW-1185">Reference proteome</keyword>
<proteinExistence type="predicted"/>
<dbReference type="InterPro" id="IPR010985">
    <property type="entry name" value="Ribbon_hlx_hlx"/>
</dbReference>
<evidence type="ECO:0000256" key="2">
    <source>
        <dbReference type="SAM" id="MobiDB-lite"/>
    </source>
</evidence>
<reference evidence="3 4" key="1">
    <citation type="submission" date="2020-08" db="EMBL/GenBank/DDBJ databases">
        <title>Genomic Encyclopedia of Type Strains, Phase IV (KMG-IV): sequencing the most valuable type-strain genomes for metagenomic binning, comparative biology and taxonomic classification.</title>
        <authorList>
            <person name="Goeker M."/>
        </authorList>
    </citation>
    <scope>NUCLEOTIDE SEQUENCE [LARGE SCALE GENOMIC DNA]</scope>
    <source>
        <strain evidence="3 4">DSM 25622</strain>
    </source>
</reference>
<organism evidence="3 4">
    <name type="scientific">Muricoccus pecuniae</name>
    <dbReference type="NCBI Taxonomy" id="693023"/>
    <lineage>
        <taxon>Bacteria</taxon>
        <taxon>Pseudomonadati</taxon>
        <taxon>Pseudomonadota</taxon>
        <taxon>Alphaproteobacteria</taxon>
        <taxon>Acetobacterales</taxon>
        <taxon>Roseomonadaceae</taxon>
        <taxon>Muricoccus</taxon>
    </lineage>
</organism>
<dbReference type="SUPFAM" id="SSF47598">
    <property type="entry name" value="Ribbon-helix-helix"/>
    <property type="match status" value="1"/>
</dbReference>
<name>A0A840Y2M3_9PROT</name>
<dbReference type="RefSeq" id="WP_246418355.1">
    <property type="nucleotide sequence ID" value="NZ_JACIJD010000010.1"/>
</dbReference>
<evidence type="ECO:0000313" key="3">
    <source>
        <dbReference type="EMBL" id="MBB5694396.1"/>
    </source>
</evidence>
<gene>
    <name evidence="3" type="ORF">FHS87_002442</name>
</gene>
<dbReference type="GO" id="GO:0006355">
    <property type="term" value="P:regulation of DNA-templated transcription"/>
    <property type="evidence" value="ECO:0007669"/>
    <property type="project" value="InterPro"/>
</dbReference>
<accession>A0A840Y2M3</accession>
<dbReference type="Pfam" id="PF03693">
    <property type="entry name" value="ParD_antitoxin"/>
    <property type="match status" value="1"/>
</dbReference>
<sequence>MRAMPAQHSRHVALTAELCRLVERLVASGRYQTSSEVVRAGLRLLERAEALPPEPPAHRTAALTPSNADEQPQG</sequence>
<dbReference type="Gene3D" id="6.10.10.120">
    <property type="entry name" value="Antitoxin ParD1-like"/>
    <property type="match status" value="1"/>
</dbReference>
<feature type="compositionally biased region" description="Polar residues" evidence="2">
    <location>
        <begin position="63"/>
        <end position="74"/>
    </location>
</feature>
<dbReference type="InterPro" id="IPR038296">
    <property type="entry name" value="ParD_sf"/>
</dbReference>
<evidence type="ECO:0000256" key="1">
    <source>
        <dbReference type="ARBA" id="ARBA00022649"/>
    </source>
</evidence>
<evidence type="ECO:0000313" key="4">
    <source>
        <dbReference type="Proteomes" id="UP000580654"/>
    </source>
</evidence>
<comment type="caution">
    <text evidence="3">The sequence shown here is derived from an EMBL/GenBank/DDBJ whole genome shotgun (WGS) entry which is preliminary data.</text>
</comment>
<dbReference type="EMBL" id="JACIJD010000010">
    <property type="protein sequence ID" value="MBB5694396.1"/>
    <property type="molecule type" value="Genomic_DNA"/>
</dbReference>
<dbReference type="Proteomes" id="UP000580654">
    <property type="component" value="Unassembled WGS sequence"/>
</dbReference>
<dbReference type="NCBIfam" id="TIGR02606">
    <property type="entry name" value="antidote_CC2985"/>
    <property type="match status" value="1"/>
</dbReference>
<feature type="region of interest" description="Disordered" evidence="2">
    <location>
        <begin position="49"/>
        <end position="74"/>
    </location>
</feature>
<protein>
    <submittedName>
        <fullName evidence="3">Antitoxin ParD1/3/4</fullName>
    </submittedName>
</protein>